<dbReference type="InterPro" id="IPR013886">
    <property type="entry name" value="PI31_Prot_C"/>
</dbReference>
<evidence type="ECO:0000256" key="3">
    <source>
        <dbReference type="ARBA" id="ARBA00006405"/>
    </source>
</evidence>
<feature type="region of interest" description="Disordered" evidence="11">
    <location>
        <begin position="175"/>
        <end position="252"/>
    </location>
</feature>
<name>E5R285_ARTGP</name>
<dbReference type="Proteomes" id="UP000002669">
    <property type="component" value="Unassembled WGS sequence"/>
</dbReference>
<evidence type="ECO:0000256" key="11">
    <source>
        <dbReference type="SAM" id="MobiDB-lite"/>
    </source>
</evidence>
<keyword evidence="15" id="KW-1185">Reference proteome</keyword>
<comment type="subcellular location">
    <subcellularLocation>
        <location evidence="2">Cytoplasm</location>
    </subcellularLocation>
    <subcellularLocation>
        <location evidence="1">Endoplasmic reticulum</location>
    </subcellularLocation>
</comment>
<dbReference type="EMBL" id="DS989822">
    <property type="protein sequence ID" value="EFQ96975.1"/>
    <property type="molecule type" value="Genomic_DNA"/>
</dbReference>
<evidence type="ECO:0000256" key="6">
    <source>
        <dbReference type="ARBA" id="ARBA00022553"/>
    </source>
</evidence>
<keyword evidence="4" id="KW-0488">Methylation</keyword>
<dbReference type="PANTHER" id="PTHR13266">
    <property type="entry name" value="PROTEASOME INHIBITOR"/>
    <property type="match status" value="1"/>
</dbReference>
<accession>E5R285</accession>
<feature type="compositionally biased region" description="Gly residues" evidence="11">
    <location>
        <begin position="369"/>
        <end position="382"/>
    </location>
</feature>
<evidence type="ECO:0000256" key="10">
    <source>
        <dbReference type="ARBA" id="ARBA00024805"/>
    </source>
</evidence>
<dbReference type="OMA" id="GHACMVA"/>
<dbReference type="GO" id="GO:0004866">
    <property type="term" value="F:endopeptidase inhibitor activity"/>
    <property type="evidence" value="ECO:0007669"/>
    <property type="project" value="InterPro"/>
</dbReference>
<dbReference type="GO" id="GO:0000502">
    <property type="term" value="C:proteasome complex"/>
    <property type="evidence" value="ECO:0007669"/>
    <property type="project" value="UniProtKB-KW"/>
</dbReference>
<keyword evidence="7" id="KW-0256">Endoplasmic reticulum</keyword>
<dbReference type="GO" id="GO:0070628">
    <property type="term" value="F:proteasome binding"/>
    <property type="evidence" value="ECO:0007669"/>
    <property type="project" value="InterPro"/>
</dbReference>
<keyword evidence="8" id="KW-0647">Proteasome</keyword>
<protein>
    <submittedName>
        <fullName evidence="14">Uncharacterized protein</fullName>
    </submittedName>
</protein>
<evidence type="ECO:0000256" key="7">
    <source>
        <dbReference type="ARBA" id="ARBA00022824"/>
    </source>
</evidence>
<feature type="domain" description="PI31 proteasome regulator C-terminal" evidence="12">
    <location>
        <begin position="275"/>
        <end position="345"/>
    </location>
</feature>
<dbReference type="GeneID" id="10031222"/>
<feature type="domain" description="PI31 proteasome regulator N-terminal" evidence="13">
    <location>
        <begin position="32"/>
        <end position="176"/>
    </location>
</feature>
<sequence length="382" mass="40868">MPEQKGGPERTLTPGNIASTASRVLPRAEGLRLKSAQETVALVGHACMVEDRFKLIGLGEEHRTDSSDVLPRDWNLSGSPPYAFRYSHPYHPPSEYLLQVNRLGSKTVIYALALFNSRTTSFDISTDDFISDSKLPLDSTAASQETISGLFVSQARFEELVRLFDEKIVQKLMPDPSVAQTSEGEGKEPQASLREQAAQQYPSRGPLRDDRSPGPTRPYPYDDPLAIPSREPIPAPAGDFPPPRFEDEYEINSGPRGTFPLHGGYGRGERQPVNIGERDLYPQGLAPHDPLQRHLGPSRGGRGGFGGGGGMHPTFDDPMFSGGGRGEDGYDLQVPPGARYDPVGPGDSRPYGRGAGAGSGSSGFPGRPGPGGFGGFGGGGII</sequence>
<keyword evidence="5" id="KW-0963">Cytoplasm</keyword>
<dbReference type="OrthoDB" id="68090at2759"/>
<evidence type="ECO:0000259" key="13">
    <source>
        <dbReference type="Pfam" id="PF11566"/>
    </source>
</evidence>
<dbReference type="PANTHER" id="PTHR13266:SF1">
    <property type="entry name" value="PROTEASOME INHIBITOR PI31 SUBUNIT"/>
    <property type="match status" value="1"/>
</dbReference>
<dbReference type="InterPro" id="IPR021625">
    <property type="entry name" value="PI31_Prot_N"/>
</dbReference>
<evidence type="ECO:0000256" key="8">
    <source>
        <dbReference type="ARBA" id="ARBA00022942"/>
    </source>
</evidence>
<dbReference type="RefSeq" id="XP_003175927.1">
    <property type="nucleotide sequence ID" value="XM_003175879.1"/>
</dbReference>
<keyword evidence="6" id="KW-0597">Phosphoprotein</keyword>
<comment type="function">
    <text evidence="10">Plays an important role in control of proteasome function. Inhibits the hydrolysis of protein and peptide substrates by the 20S proteasome. Also inhibits the activation of the proteasome by the proteasome regulatory proteins PA700 and PA28.</text>
</comment>
<feature type="region of interest" description="Disordered" evidence="11">
    <location>
        <begin position="283"/>
        <end position="382"/>
    </location>
</feature>
<dbReference type="GO" id="GO:0043161">
    <property type="term" value="P:proteasome-mediated ubiquitin-dependent protein catabolic process"/>
    <property type="evidence" value="ECO:0007669"/>
    <property type="project" value="InterPro"/>
</dbReference>
<dbReference type="VEuPathDB" id="FungiDB:MGYG_00019"/>
<dbReference type="Pfam" id="PF08577">
    <property type="entry name" value="PI31_Prot_C"/>
    <property type="match status" value="1"/>
</dbReference>
<proteinExistence type="inferred from homology"/>
<feature type="compositionally biased region" description="Gly residues" evidence="11">
    <location>
        <begin position="298"/>
        <end position="311"/>
    </location>
</feature>
<reference evidence="15" key="1">
    <citation type="journal article" date="2012" name="MBio">
        <title>Comparative genome analysis of Trichophyton rubrum and related dermatophytes reveals candidate genes involved in infection.</title>
        <authorList>
            <person name="Martinez D.A."/>
            <person name="Oliver B.G."/>
            <person name="Graeser Y."/>
            <person name="Goldberg J.M."/>
            <person name="Li W."/>
            <person name="Martinez-Rossi N.M."/>
            <person name="Monod M."/>
            <person name="Shelest E."/>
            <person name="Barton R.C."/>
            <person name="Birch E."/>
            <person name="Brakhage A.A."/>
            <person name="Chen Z."/>
            <person name="Gurr S.J."/>
            <person name="Heiman D."/>
            <person name="Heitman J."/>
            <person name="Kosti I."/>
            <person name="Rossi A."/>
            <person name="Saif S."/>
            <person name="Samalova M."/>
            <person name="Saunders C.W."/>
            <person name="Shea T."/>
            <person name="Summerbell R.C."/>
            <person name="Xu J."/>
            <person name="Young S."/>
            <person name="Zeng Q."/>
            <person name="Birren B.W."/>
            <person name="Cuomo C.A."/>
            <person name="White T.C."/>
        </authorList>
    </citation>
    <scope>NUCLEOTIDE SEQUENCE [LARGE SCALE GENOMIC DNA]</scope>
    <source>
        <strain evidence="15">ATCC MYA-4604 / CBS 118893</strain>
    </source>
</reference>
<organism evidence="15">
    <name type="scientific">Arthroderma gypseum (strain ATCC MYA-4604 / CBS 118893)</name>
    <name type="common">Microsporum gypseum</name>
    <dbReference type="NCBI Taxonomy" id="535722"/>
    <lineage>
        <taxon>Eukaryota</taxon>
        <taxon>Fungi</taxon>
        <taxon>Dikarya</taxon>
        <taxon>Ascomycota</taxon>
        <taxon>Pezizomycotina</taxon>
        <taxon>Eurotiomycetes</taxon>
        <taxon>Eurotiomycetidae</taxon>
        <taxon>Onygenales</taxon>
        <taxon>Arthrodermataceae</taxon>
        <taxon>Nannizzia</taxon>
    </lineage>
</organism>
<comment type="similarity">
    <text evidence="3">Belongs to the proteasome inhibitor PI31 family.</text>
</comment>
<dbReference type="Gene3D" id="3.40.1000.30">
    <property type="match status" value="1"/>
</dbReference>
<feature type="compositionally biased region" description="Pro residues" evidence="11">
    <location>
        <begin position="231"/>
        <end position="243"/>
    </location>
</feature>
<evidence type="ECO:0000256" key="9">
    <source>
        <dbReference type="ARBA" id="ARBA00022990"/>
    </source>
</evidence>
<dbReference type="InterPro" id="IPR045128">
    <property type="entry name" value="PI31-like"/>
</dbReference>
<dbReference type="eggNOG" id="ENOG502SE4N">
    <property type="taxonomic scope" value="Eukaryota"/>
</dbReference>
<dbReference type="STRING" id="535722.E5R285"/>
<dbReference type="Pfam" id="PF11566">
    <property type="entry name" value="PI31_Prot_N"/>
    <property type="match status" value="1"/>
</dbReference>
<evidence type="ECO:0000256" key="5">
    <source>
        <dbReference type="ARBA" id="ARBA00022490"/>
    </source>
</evidence>
<evidence type="ECO:0000259" key="12">
    <source>
        <dbReference type="Pfam" id="PF08577"/>
    </source>
</evidence>
<evidence type="ECO:0000256" key="4">
    <source>
        <dbReference type="ARBA" id="ARBA00022481"/>
    </source>
</evidence>
<evidence type="ECO:0000256" key="1">
    <source>
        <dbReference type="ARBA" id="ARBA00004240"/>
    </source>
</evidence>
<evidence type="ECO:0000313" key="14">
    <source>
        <dbReference type="EMBL" id="EFQ96975.1"/>
    </source>
</evidence>
<dbReference type="GO" id="GO:0005783">
    <property type="term" value="C:endoplasmic reticulum"/>
    <property type="evidence" value="ECO:0007669"/>
    <property type="project" value="UniProtKB-SubCell"/>
</dbReference>
<keyword evidence="9" id="KW-0007">Acetylation</keyword>
<dbReference type="AlphaFoldDB" id="E5R285"/>
<gene>
    <name evidence="14" type="ORF">MGYG_00019</name>
</gene>
<evidence type="ECO:0000256" key="2">
    <source>
        <dbReference type="ARBA" id="ARBA00004496"/>
    </source>
</evidence>
<dbReference type="InParanoid" id="E5R285"/>
<feature type="compositionally biased region" description="Gly residues" evidence="11">
    <location>
        <begin position="353"/>
        <end position="363"/>
    </location>
</feature>
<evidence type="ECO:0000313" key="15">
    <source>
        <dbReference type="Proteomes" id="UP000002669"/>
    </source>
</evidence>
<dbReference type="HOGENOM" id="CLU_044125_2_0_1"/>